<gene>
    <name evidence="4" type="ORF">O3M35_001954</name>
</gene>
<dbReference type="InterPro" id="IPR002125">
    <property type="entry name" value="CMP_dCMP_dom"/>
</dbReference>
<evidence type="ECO:0000259" key="3">
    <source>
        <dbReference type="PROSITE" id="PS51747"/>
    </source>
</evidence>
<sequence>MEPNRKRLRLDTENGIEIKKSNLKCILPDYLFEDIKTVEVFVGKILDKKQIRKVIMDLNNLHPIPELQHLKRVNDGMILICLSDGIDDVECFLNKIGFNFELLSNYEKLNVISTIPKTRKQFEEANKIWPCNFYEDKYLEKLISNSLFNNEELEMHEHWMELAVCTARNSVDKVATVIVNPKNNEMLCATSGDKSSHPLKHSVMIAIDIVAKLQGGGAWNMEKITSEQIVSTDRSNLGDCPYLCTGYYVYTTHEPCIMCAMALIHSRVARVFYSIPTENGALGSLTKLHTIKSLNHHYEVFQGLLCNLCTNL</sequence>
<dbReference type="GO" id="GO:0005737">
    <property type="term" value="C:cytoplasm"/>
    <property type="evidence" value="ECO:0007669"/>
    <property type="project" value="TreeGrafter"/>
</dbReference>
<reference evidence="4 5" key="1">
    <citation type="submission" date="2022-12" db="EMBL/GenBank/DDBJ databases">
        <title>Chromosome-level genome assembly of true bugs.</title>
        <authorList>
            <person name="Ma L."/>
            <person name="Li H."/>
        </authorList>
    </citation>
    <scope>NUCLEOTIDE SEQUENCE [LARGE SCALE GENOMIC DNA]</scope>
    <source>
        <strain evidence="4">Lab_2022b</strain>
    </source>
</reference>
<dbReference type="PANTHER" id="PTHR11079">
    <property type="entry name" value="CYTOSINE DEAMINASE FAMILY MEMBER"/>
    <property type="match status" value="1"/>
</dbReference>
<dbReference type="CDD" id="cd01285">
    <property type="entry name" value="nucleoside_deaminase"/>
    <property type="match status" value="1"/>
</dbReference>
<keyword evidence="5" id="KW-1185">Reference proteome</keyword>
<proteinExistence type="inferred from homology"/>
<dbReference type="PROSITE" id="PS51747">
    <property type="entry name" value="CYT_DCMP_DEAMINASES_2"/>
    <property type="match status" value="1"/>
</dbReference>
<evidence type="ECO:0000256" key="2">
    <source>
        <dbReference type="ARBA" id="ARBA00038160"/>
    </source>
</evidence>
<organism evidence="4 5">
    <name type="scientific">Rhynocoris fuscipes</name>
    <dbReference type="NCBI Taxonomy" id="488301"/>
    <lineage>
        <taxon>Eukaryota</taxon>
        <taxon>Metazoa</taxon>
        <taxon>Ecdysozoa</taxon>
        <taxon>Arthropoda</taxon>
        <taxon>Hexapoda</taxon>
        <taxon>Insecta</taxon>
        <taxon>Pterygota</taxon>
        <taxon>Neoptera</taxon>
        <taxon>Paraneoptera</taxon>
        <taxon>Hemiptera</taxon>
        <taxon>Heteroptera</taxon>
        <taxon>Panheteroptera</taxon>
        <taxon>Cimicomorpha</taxon>
        <taxon>Reduviidae</taxon>
        <taxon>Harpactorinae</taxon>
        <taxon>Harpactorini</taxon>
        <taxon>Rhynocoris</taxon>
    </lineage>
</organism>
<dbReference type="GO" id="GO:0008033">
    <property type="term" value="P:tRNA processing"/>
    <property type="evidence" value="ECO:0007669"/>
    <property type="project" value="UniProtKB-KW"/>
</dbReference>
<evidence type="ECO:0000313" key="4">
    <source>
        <dbReference type="EMBL" id="KAK9500754.1"/>
    </source>
</evidence>
<dbReference type="EMBL" id="JAPXFL010000010">
    <property type="protein sequence ID" value="KAK9500754.1"/>
    <property type="molecule type" value="Genomic_DNA"/>
</dbReference>
<name>A0AAW1CWV5_9HEMI</name>
<evidence type="ECO:0000313" key="5">
    <source>
        <dbReference type="Proteomes" id="UP001461498"/>
    </source>
</evidence>
<dbReference type="InterPro" id="IPR016193">
    <property type="entry name" value="Cytidine_deaminase-like"/>
</dbReference>
<dbReference type="AlphaFoldDB" id="A0AAW1CWV5"/>
<accession>A0AAW1CWV5</accession>
<dbReference type="GO" id="GO:0052717">
    <property type="term" value="F:tRNA-specific adenosine-34 deaminase activity"/>
    <property type="evidence" value="ECO:0007669"/>
    <property type="project" value="TreeGrafter"/>
</dbReference>
<dbReference type="Gene3D" id="3.40.140.10">
    <property type="entry name" value="Cytidine Deaminase, domain 2"/>
    <property type="match status" value="1"/>
</dbReference>
<dbReference type="GO" id="GO:0005634">
    <property type="term" value="C:nucleus"/>
    <property type="evidence" value="ECO:0007669"/>
    <property type="project" value="TreeGrafter"/>
</dbReference>
<dbReference type="Proteomes" id="UP001461498">
    <property type="component" value="Unassembled WGS sequence"/>
</dbReference>
<dbReference type="SUPFAM" id="SSF53927">
    <property type="entry name" value="Cytidine deaminase-like"/>
    <property type="match status" value="1"/>
</dbReference>
<dbReference type="PANTHER" id="PTHR11079:SF156">
    <property type="entry name" value="INACTIVE TRNA-SPECIFIC ADENOSINE DEAMINASE-LIKE PROTEIN 3-RELATED"/>
    <property type="match status" value="1"/>
</dbReference>
<protein>
    <recommendedName>
        <fullName evidence="3">CMP/dCMP-type deaminase domain-containing protein</fullName>
    </recommendedName>
</protein>
<feature type="domain" description="CMP/dCMP-type deaminase" evidence="3">
    <location>
        <begin position="154"/>
        <end position="301"/>
    </location>
</feature>
<comment type="similarity">
    <text evidence="2">Belongs to the cytidine and deoxycytidylate deaminase family. ADAT3 subfamily.</text>
</comment>
<dbReference type="Pfam" id="PF00383">
    <property type="entry name" value="dCMP_cyt_deam_1"/>
    <property type="match status" value="1"/>
</dbReference>
<comment type="caution">
    <text evidence="4">The sequence shown here is derived from an EMBL/GenBank/DDBJ whole genome shotgun (WGS) entry which is preliminary data.</text>
</comment>
<keyword evidence="1" id="KW-0819">tRNA processing</keyword>
<evidence type="ECO:0000256" key="1">
    <source>
        <dbReference type="ARBA" id="ARBA00022694"/>
    </source>
</evidence>